<evidence type="ECO:0000256" key="6">
    <source>
        <dbReference type="ARBA" id="ARBA00022888"/>
    </source>
</evidence>
<evidence type="ECO:0000256" key="7">
    <source>
        <dbReference type="ARBA" id="ARBA00022962"/>
    </source>
</evidence>
<dbReference type="GO" id="GO:0005524">
    <property type="term" value="F:ATP binding"/>
    <property type="evidence" value="ECO:0007669"/>
    <property type="project" value="UniProtKB-KW"/>
</dbReference>
<evidence type="ECO:0000313" key="13">
    <source>
        <dbReference type="Proteomes" id="UP000002730"/>
    </source>
</evidence>
<dbReference type="Proteomes" id="UP000002730">
    <property type="component" value="Chromosome"/>
</dbReference>
<dbReference type="InterPro" id="IPR051786">
    <property type="entry name" value="ASN_synthetase/amidase"/>
</dbReference>
<dbReference type="CDD" id="cd00712">
    <property type="entry name" value="AsnB"/>
    <property type="match status" value="1"/>
</dbReference>
<sequence length="625" mass="72080">MCGLVAMYKESAIEEKDIEMTKVMCEVMTHRGPNDKGLYSDESVILGFRRLSIIDLANGHQPYSFNDDKYHIVFNGEVYNYREIREELKGLGYTFTTDTEVEVMLSAYKEFGKEAIKKFRGMFSFIIWDKETETMYAVRDPFGIKPLYYMYDNESLIISSEEKAFFYTDKDVFKVNEEGLQHYLTFQYVPEPMSILKDIQIIRPGHMLIKEKGQAPRFERYYKVEFKPEPANETKKIEEIREALEDSVNIHMRSDVPVGSFLSGGIDSTIIVALARKLNPALKTFTVGFEVEGYSEMDLAAEIASELGVENIRRVVSAQEYMDTLPKILWHLDGPVADPSAIPIYFISEEASKHVTVVLSGEGSDEMFGGYTIYRESESLKMFDSMPQGLKKALLSASQIMPEGVRGKSFLERGCTPVEDRYFGNANIFREEEKKIYLPKYDPSKISTKITKEFYDELKGADGVVKMQYIDINTWLRGDILVKSDRMTMAHSLELRVPFLDKRVMEVCSRLDRYEKIGNNTTKSLLREAFASEIPSAVKTRRKLGYPVPIRVWLKNEMYQWAKDIFARSEAKHLINTNEAIKLLDAHRTGEKDYSRKIWTLLCFALWYEEANKRNLHIEEAACAK</sequence>
<dbReference type="STRING" id="573061.Clocel_3893"/>
<evidence type="ECO:0000256" key="1">
    <source>
        <dbReference type="ARBA" id="ARBA00005187"/>
    </source>
</evidence>
<feature type="site" description="Important for beta-aspartyl-AMP intermediate formation" evidence="10">
    <location>
        <position position="362"/>
    </location>
</feature>
<keyword evidence="9" id="KW-0028">Amino-acid biosynthesis</keyword>
<dbReference type="GO" id="GO:0006529">
    <property type="term" value="P:asparagine biosynthetic process"/>
    <property type="evidence" value="ECO:0007669"/>
    <property type="project" value="UniProtKB-KW"/>
</dbReference>
<dbReference type="KEGG" id="ccb:Clocel_3893"/>
<dbReference type="Gene3D" id="3.40.50.620">
    <property type="entry name" value="HUPs"/>
    <property type="match status" value="1"/>
</dbReference>
<keyword evidence="6 9" id="KW-0061">Asparagine biosynthesis</keyword>
<protein>
    <recommendedName>
        <fullName evidence="3">asparagine synthase (glutamine-hydrolyzing)</fullName>
        <ecNumber evidence="3">6.3.5.4</ecNumber>
    </recommendedName>
</protein>
<dbReference type="EMBL" id="CP002160">
    <property type="protein sequence ID" value="ADL53559.1"/>
    <property type="molecule type" value="Genomic_DNA"/>
</dbReference>
<keyword evidence="4" id="KW-0547">Nucleotide-binding</keyword>
<feature type="domain" description="Glutamine amidotransferase type-2" evidence="11">
    <location>
        <begin position="2"/>
        <end position="213"/>
    </location>
</feature>
<evidence type="ECO:0000256" key="5">
    <source>
        <dbReference type="ARBA" id="ARBA00022840"/>
    </source>
</evidence>
<comment type="pathway">
    <text evidence="1">Amino-acid biosynthesis; L-asparagine biosynthesis; L-asparagine from L-aspartate (L-Gln route): step 1/1.</text>
</comment>
<reference evidence="12 13" key="1">
    <citation type="submission" date="2010-08" db="EMBL/GenBank/DDBJ databases">
        <title>Complete sequence of Clostridium cellulovorans 743B.</title>
        <authorList>
            <consortium name="US DOE Joint Genome Institute"/>
            <person name="Lucas S."/>
            <person name="Copeland A."/>
            <person name="Lapidus A."/>
            <person name="Cheng J.-F."/>
            <person name="Bruce D."/>
            <person name="Goodwin L."/>
            <person name="Pitluck S."/>
            <person name="Chertkov O."/>
            <person name="Detter J.C."/>
            <person name="Han C."/>
            <person name="Tapia R."/>
            <person name="Land M."/>
            <person name="Hauser L."/>
            <person name="Chang Y.-J."/>
            <person name="Jeffries C."/>
            <person name="Kyrpides N."/>
            <person name="Ivanova N."/>
            <person name="Mikhailova N."/>
            <person name="Hemme C.L."/>
            <person name="Woyke T."/>
        </authorList>
    </citation>
    <scope>NUCLEOTIDE SEQUENCE [LARGE SCALE GENOMIC DNA]</scope>
    <source>
        <strain evidence="13">ATCC 35296 / DSM 3052 / OCM 3 / 743B</strain>
    </source>
</reference>
<dbReference type="InterPro" id="IPR033738">
    <property type="entry name" value="AsnB_N"/>
</dbReference>
<dbReference type="MEROPS" id="C44.001"/>
<dbReference type="NCBIfam" id="TIGR01536">
    <property type="entry name" value="asn_synth_AEB"/>
    <property type="match status" value="1"/>
</dbReference>
<keyword evidence="12" id="KW-0436">Ligase</keyword>
<dbReference type="PANTHER" id="PTHR43284:SF1">
    <property type="entry name" value="ASPARAGINE SYNTHETASE"/>
    <property type="match status" value="1"/>
</dbReference>
<dbReference type="SUPFAM" id="SSF52402">
    <property type="entry name" value="Adenine nucleotide alpha hydrolases-like"/>
    <property type="match status" value="1"/>
</dbReference>
<keyword evidence="13" id="KW-1185">Reference proteome</keyword>
<dbReference type="Gene3D" id="3.60.20.10">
    <property type="entry name" value="Glutamine Phosphoribosylpyrophosphate, subunit 1, domain 1"/>
    <property type="match status" value="1"/>
</dbReference>
<proteinExistence type="inferred from homology"/>
<gene>
    <name evidence="12" type="ordered locus">Clocel_3893</name>
</gene>
<dbReference type="eggNOG" id="COG0367">
    <property type="taxonomic scope" value="Bacteria"/>
</dbReference>
<comment type="catalytic activity">
    <reaction evidence="8">
        <text>L-aspartate + L-glutamine + ATP + H2O = L-asparagine + L-glutamate + AMP + diphosphate + H(+)</text>
        <dbReference type="Rhea" id="RHEA:12228"/>
        <dbReference type="ChEBI" id="CHEBI:15377"/>
        <dbReference type="ChEBI" id="CHEBI:15378"/>
        <dbReference type="ChEBI" id="CHEBI:29985"/>
        <dbReference type="ChEBI" id="CHEBI:29991"/>
        <dbReference type="ChEBI" id="CHEBI:30616"/>
        <dbReference type="ChEBI" id="CHEBI:33019"/>
        <dbReference type="ChEBI" id="CHEBI:58048"/>
        <dbReference type="ChEBI" id="CHEBI:58359"/>
        <dbReference type="ChEBI" id="CHEBI:456215"/>
        <dbReference type="EC" id="6.3.5.4"/>
    </reaction>
</comment>
<dbReference type="AlphaFoldDB" id="D9SKY7"/>
<evidence type="ECO:0000256" key="9">
    <source>
        <dbReference type="PIRSR" id="PIRSR001589-1"/>
    </source>
</evidence>
<dbReference type="RefSeq" id="WP_010073900.1">
    <property type="nucleotide sequence ID" value="NC_014393.1"/>
</dbReference>
<dbReference type="InterPro" id="IPR029055">
    <property type="entry name" value="Ntn_hydrolases_N"/>
</dbReference>
<comment type="similarity">
    <text evidence="2">Belongs to the asparagine synthetase family.</text>
</comment>
<dbReference type="InterPro" id="IPR006426">
    <property type="entry name" value="Asn_synth_AEB"/>
</dbReference>
<dbReference type="InterPro" id="IPR001962">
    <property type="entry name" value="Asn_synthase"/>
</dbReference>
<dbReference type="PANTHER" id="PTHR43284">
    <property type="entry name" value="ASPARAGINE SYNTHETASE (GLUTAMINE-HYDROLYZING)"/>
    <property type="match status" value="1"/>
</dbReference>
<evidence type="ECO:0000256" key="10">
    <source>
        <dbReference type="PIRSR" id="PIRSR001589-3"/>
    </source>
</evidence>
<name>D9SKY7_CLOC7</name>
<evidence type="ECO:0000256" key="8">
    <source>
        <dbReference type="ARBA" id="ARBA00048741"/>
    </source>
</evidence>
<dbReference type="GO" id="GO:0005829">
    <property type="term" value="C:cytosol"/>
    <property type="evidence" value="ECO:0007669"/>
    <property type="project" value="TreeGrafter"/>
</dbReference>
<organism evidence="12 13">
    <name type="scientific">Clostridium cellulovorans (strain ATCC 35296 / DSM 3052 / OCM 3 / 743B)</name>
    <dbReference type="NCBI Taxonomy" id="573061"/>
    <lineage>
        <taxon>Bacteria</taxon>
        <taxon>Bacillati</taxon>
        <taxon>Bacillota</taxon>
        <taxon>Clostridia</taxon>
        <taxon>Eubacteriales</taxon>
        <taxon>Clostridiaceae</taxon>
        <taxon>Clostridium</taxon>
    </lineage>
</organism>
<evidence type="ECO:0000256" key="2">
    <source>
        <dbReference type="ARBA" id="ARBA00005752"/>
    </source>
</evidence>
<evidence type="ECO:0000313" key="12">
    <source>
        <dbReference type="EMBL" id="ADL53559.1"/>
    </source>
</evidence>
<feature type="active site" description="For GATase activity" evidence="9">
    <location>
        <position position="2"/>
    </location>
</feature>
<dbReference type="OrthoDB" id="9763290at2"/>
<keyword evidence="5" id="KW-0067">ATP-binding</keyword>
<accession>D9SKY7</accession>
<evidence type="ECO:0000259" key="11">
    <source>
        <dbReference type="PROSITE" id="PS51278"/>
    </source>
</evidence>
<dbReference type="InterPro" id="IPR014729">
    <property type="entry name" value="Rossmann-like_a/b/a_fold"/>
</dbReference>
<dbReference type="PROSITE" id="PS51278">
    <property type="entry name" value="GATASE_TYPE_2"/>
    <property type="match status" value="1"/>
</dbReference>
<dbReference type="GO" id="GO:0004066">
    <property type="term" value="F:asparagine synthase (glutamine-hydrolyzing) activity"/>
    <property type="evidence" value="ECO:0007669"/>
    <property type="project" value="UniProtKB-EC"/>
</dbReference>
<dbReference type="SUPFAM" id="SSF56235">
    <property type="entry name" value="N-terminal nucleophile aminohydrolases (Ntn hydrolases)"/>
    <property type="match status" value="1"/>
</dbReference>
<dbReference type="Pfam" id="PF00733">
    <property type="entry name" value="Asn_synthase"/>
    <property type="match status" value="1"/>
</dbReference>
<evidence type="ECO:0000256" key="3">
    <source>
        <dbReference type="ARBA" id="ARBA00012737"/>
    </source>
</evidence>
<evidence type="ECO:0000256" key="4">
    <source>
        <dbReference type="ARBA" id="ARBA00022741"/>
    </source>
</evidence>
<keyword evidence="7 9" id="KW-0315">Glutamine amidotransferase</keyword>
<dbReference type="PIRSF" id="PIRSF001589">
    <property type="entry name" value="Asn_synthetase_glu-h"/>
    <property type="match status" value="1"/>
</dbReference>
<dbReference type="CDD" id="cd01991">
    <property type="entry name" value="Asn_synthase_B_C"/>
    <property type="match status" value="1"/>
</dbReference>
<dbReference type="HOGENOM" id="CLU_014658_3_0_9"/>
<dbReference type="InterPro" id="IPR017932">
    <property type="entry name" value="GATase_2_dom"/>
</dbReference>
<dbReference type="EC" id="6.3.5.4" evidence="3"/>
<dbReference type="Pfam" id="PF13537">
    <property type="entry name" value="GATase_7"/>
    <property type="match status" value="1"/>
</dbReference>